<protein>
    <recommendedName>
        <fullName evidence="2">Peptide deformylase</fullName>
    </recommendedName>
</protein>
<sequence length="34" mass="4111">QALEQEIEHLDGILYIDHLESQEKLFEIIQEEEE</sequence>
<accession>X0X370</accession>
<name>X0X370_9ZZZZ</name>
<feature type="non-terminal residue" evidence="1">
    <location>
        <position position="1"/>
    </location>
</feature>
<evidence type="ECO:0008006" key="2">
    <source>
        <dbReference type="Google" id="ProtNLM"/>
    </source>
</evidence>
<dbReference type="EMBL" id="BARS01049139">
    <property type="protein sequence ID" value="GAG29872.1"/>
    <property type="molecule type" value="Genomic_DNA"/>
</dbReference>
<evidence type="ECO:0000313" key="1">
    <source>
        <dbReference type="EMBL" id="GAG29872.1"/>
    </source>
</evidence>
<dbReference type="InterPro" id="IPR036821">
    <property type="entry name" value="Peptide_deformylase_sf"/>
</dbReference>
<comment type="caution">
    <text evidence="1">The sequence shown here is derived from an EMBL/GenBank/DDBJ whole genome shotgun (WGS) entry which is preliminary data.</text>
</comment>
<dbReference type="SUPFAM" id="SSF56420">
    <property type="entry name" value="Peptide deformylase"/>
    <property type="match status" value="1"/>
</dbReference>
<gene>
    <name evidence="1" type="ORF">S01H1_73533</name>
</gene>
<proteinExistence type="predicted"/>
<organism evidence="1">
    <name type="scientific">marine sediment metagenome</name>
    <dbReference type="NCBI Taxonomy" id="412755"/>
    <lineage>
        <taxon>unclassified sequences</taxon>
        <taxon>metagenomes</taxon>
        <taxon>ecological metagenomes</taxon>
    </lineage>
</organism>
<reference evidence="1" key="1">
    <citation type="journal article" date="2014" name="Front. Microbiol.">
        <title>High frequency of phylogenetically diverse reductive dehalogenase-homologous genes in deep subseafloor sedimentary metagenomes.</title>
        <authorList>
            <person name="Kawai M."/>
            <person name="Futagami T."/>
            <person name="Toyoda A."/>
            <person name="Takaki Y."/>
            <person name="Nishi S."/>
            <person name="Hori S."/>
            <person name="Arai W."/>
            <person name="Tsubouchi T."/>
            <person name="Morono Y."/>
            <person name="Uchiyama I."/>
            <person name="Ito T."/>
            <person name="Fujiyama A."/>
            <person name="Inagaki F."/>
            <person name="Takami H."/>
        </authorList>
    </citation>
    <scope>NUCLEOTIDE SEQUENCE</scope>
    <source>
        <strain evidence="1">Expedition CK06-06</strain>
    </source>
</reference>
<dbReference type="AlphaFoldDB" id="X0X370"/>